<feature type="domain" description="Phage head morphogenesis" evidence="1">
    <location>
        <begin position="582"/>
        <end position="694"/>
    </location>
</feature>
<comment type="caution">
    <text evidence="2">The sequence shown here is derived from an EMBL/GenBank/DDBJ whole genome shotgun (WGS) entry which is preliminary data.</text>
</comment>
<proteinExistence type="predicted"/>
<dbReference type="InterPro" id="IPR006944">
    <property type="entry name" value="Phage/GTA_portal"/>
</dbReference>
<dbReference type="AlphaFoldDB" id="A0A1V6C7X4"/>
<dbReference type="Proteomes" id="UP000485562">
    <property type="component" value="Unassembled WGS sequence"/>
</dbReference>
<sequence>MNITFKDRVKLAGAIIRKGIDGIPFFNSSSFSISDSSSKDFKRTEKGDKQAYINNFTSWVYSAVSCIARHTAKVDIKLYKQTSEKKGKESWEEIFEHPFLDLLKNPNPWMDMYYIKYLTEVYLGILGNAYWYLPKNKLGQPGQIIPLLAQKVIPYTKNQIEIDHYEYIVGNNIVKFSPDEVLHFKEPNPNSLIMGLSPLDALLLSVDTNRAMMEYSMSLFEQGAFFGTIVKVPKDISEQDYIRLKQEIKEQFTGVGKAGRTKIIHGDIQVDSLVKTMAELDFEAGRRLTKKDILEGYGVPEFKLGEGASTASTSRANAYELDRMFIEETIQPRLIRRDSVLNKFLLPVWDDKLVCESENISATDKEFLLQQETARIQTGYWSINEVRALNGEPPAPWGYRPWVGLNMVQMAGFVSEEAKKENQGIHKKKRQMRENWQQVKEQKWKSWVRKEENTEKKYIADLKKFFSEQEKIVLSNLRRIFDTGKSKEIKELVDFVFPNLDQQAEKLSQISKGHIREAIVNGVMTAVEFQEENNKNIKEEPSPDDLARVGFTPASFDAYVNQIIKVWKDLYGFTINQTIQDELRELLNQAITGGWSISQTQSEIELLYSGYTSGISPEKSLRIARTEISRIMNDSEHMCYKNLGYKEKTWASEEADEALCEDCEAMDEEVVGIDELFSCGVSAPPLHPNCRCNILAGDWSEE</sequence>
<accession>A0A1V6C7X4</accession>
<dbReference type="InterPro" id="IPR006528">
    <property type="entry name" value="Phage_head_morphogenesis_dom"/>
</dbReference>
<dbReference type="NCBIfam" id="TIGR01537">
    <property type="entry name" value="portal_HK97"/>
    <property type="match status" value="1"/>
</dbReference>
<evidence type="ECO:0000313" key="2">
    <source>
        <dbReference type="EMBL" id="OQB73017.1"/>
    </source>
</evidence>
<dbReference type="Pfam" id="PF04860">
    <property type="entry name" value="Phage_portal"/>
    <property type="match status" value="1"/>
</dbReference>
<dbReference type="InterPro" id="IPR006427">
    <property type="entry name" value="Portal_HK97"/>
</dbReference>
<organism evidence="2">
    <name type="scientific">candidate division TA06 bacterium ADurb.Bin131</name>
    <dbReference type="NCBI Taxonomy" id="1852827"/>
    <lineage>
        <taxon>Bacteria</taxon>
        <taxon>Bacteria division TA06</taxon>
    </lineage>
</organism>
<dbReference type="Pfam" id="PF04233">
    <property type="entry name" value="Phage_Mu_F"/>
    <property type="match status" value="1"/>
</dbReference>
<name>A0A1V6C7X4_UNCT6</name>
<dbReference type="EMBL" id="MWDQ01000103">
    <property type="protein sequence ID" value="OQB73017.1"/>
    <property type="molecule type" value="Genomic_DNA"/>
</dbReference>
<evidence type="ECO:0000259" key="1">
    <source>
        <dbReference type="Pfam" id="PF04233"/>
    </source>
</evidence>
<reference evidence="2" key="1">
    <citation type="submission" date="2017-02" db="EMBL/GenBank/DDBJ databases">
        <title>Delving into the versatile metabolic prowess of the omnipresent phylum Bacteroidetes.</title>
        <authorList>
            <person name="Nobu M.K."/>
            <person name="Mei R."/>
            <person name="Narihiro T."/>
            <person name="Kuroda K."/>
            <person name="Liu W.-T."/>
        </authorList>
    </citation>
    <scope>NUCLEOTIDE SEQUENCE</scope>
    <source>
        <strain evidence="2">ADurb.Bin131</strain>
    </source>
</reference>
<gene>
    <name evidence="2" type="ORF">BWX89_01133</name>
</gene>
<protein>
    <submittedName>
        <fullName evidence="2">Phage portal protein</fullName>
    </submittedName>
</protein>